<dbReference type="GO" id="GO:0005737">
    <property type="term" value="C:cytoplasm"/>
    <property type="evidence" value="ECO:0007669"/>
    <property type="project" value="UniProtKB-SubCell"/>
</dbReference>
<dbReference type="Gene3D" id="1.10.10.10">
    <property type="entry name" value="Winged helix-like DNA-binding domain superfamily/Winged helix DNA-binding domain"/>
    <property type="match status" value="1"/>
</dbReference>
<evidence type="ECO:0000256" key="6">
    <source>
        <dbReference type="ARBA" id="ARBA00022763"/>
    </source>
</evidence>
<protein>
    <recommendedName>
        <fullName evidence="9">Methylated-DNA--protein-cysteine methyltransferase</fullName>
        <ecNumber evidence="9">2.1.1.63</ecNumber>
    </recommendedName>
    <alternativeName>
        <fullName evidence="9">6-O-methylguanine-DNA methyltransferase</fullName>
        <shortName evidence="9">MGMT</shortName>
    </alternativeName>
    <alternativeName>
        <fullName evidence="9">O-6-methylguanine-DNA-alkyltransferase</fullName>
    </alternativeName>
</protein>
<reference evidence="12 13" key="1">
    <citation type="submission" date="2018-01" db="EMBL/GenBank/DDBJ databases">
        <title>Saezia sanguinis gen. nov., sp. nov., in the order Burkholderiales isolated from human blood.</title>
        <authorList>
            <person name="Medina-Pascual M.J."/>
            <person name="Valdezate S."/>
            <person name="Monzon S."/>
            <person name="Cuesta I."/>
            <person name="Carrasco G."/>
            <person name="Villalon P."/>
            <person name="Saez-Nieto J.A."/>
        </authorList>
    </citation>
    <scope>NUCLEOTIDE SEQUENCE [LARGE SCALE GENOMIC DNA]</scope>
    <source>
        <strain evidence="12 13">CNM695-12</strain>
    </source>
</reference>
<keyword evidence="5 9" id="KW-0808">Transferase</keyword>
<organism evidence="12 13">
    <name type="scientific">Saezia sanguinis</name>
    <dbReference type="NCBI Taxonomy" id="1965230"/>
    <lineage>
        <taxon>Bacteria</taxon>
        <taxon>Pseudomonadati</taxon>
        <taxon>Pseudomonadota</taxon>
        <taxon>Betaproteobacteria</taxon>
        <taxon>Burkholderiales</taxon>
        <taxon>Saeziaceae</taxon>
        <taxon>Saezia</taxon>
    </lineage>
</organism>
<comment type="catalytic activity">
    <reaction evidence="8 9">
        <text>a 6-O-methyl-2'-deoxyguanosine in DNA + L-cysteinyl-[protein] = S-methyl-L-cysteinyl-[protein] + a 2'-deoxyguanosine in DNA</text>
        <dbReference type="Rhea" id="RHEA:24000"/>
        <dbReference type="Rhea" id="RHEA-COMP:10131"/>
        <dbReference type="Rhea" id="RHEA-COMP:10132"/>
        <dbReference type="Rhea" id="RHEA-COMP:11367"/>
        <dbReference type="Rhea" id="RHEA-COMP:11368"/>
        <dbReference type="ChEBI" id="CHEBI:29950"/>
        <dbReference type="ChEBI" id="CHEBI:82612"/>
        <dbReference type="ChEBI" id="CHEBI:85445"/>
        <dbReference type="ChEBI" id="CHEBI:85448"/>
        <dbReference type="EC" id="2.1.1.63"/>
    </reaction>
</comment>
<keyword evidence="6 9" id="KW-0227">DNA damage</keyword>
<dbReference type="Proteomes" id="UP000286947">
    <property type="component" value="Unassembled WGS sequence"/>
</dbReference>
<dbReference type="GO" id="GO:0006307">
    <property type="term" value="P:DNA alkylation repair"/>
    <property type="evidence" value="ECO:0007669"/>
    <property type="project" value="UniProtKB-UniRule"/>
</dbReference>
<dbReference type="GO" id="GO:0032259">
    <property type="term" value="P:methylation"/>
    <property type="evidence" value="ECO:0007669"/>
    <property type="project" value="UniProtKB-KW"/>
</dbReference>
<evidence type="ECO:0000256" key="4">
    <source>
        <dbReference type="ARBA" id="ARBA00022603"/>
    </source>
</evidence>
<dbReference type="NCBIfam" id="TIGR00589">
    <property type="entry name" value="ogt"/>
    <property type="match status" value="1"/>
</dbReference>
<name>A0A433SEY5_9BURK</name>
<evidence type="ECO:0000256" key="9">
    <source>
        <dbReference type="HAMAP-Rule" id="MF_00772"/>
    </source>
</evidence>
<keyword evidence="4 9" id="KW-0489">Methyltransferase</keyword>
<proteinExistence type="inferred from homology"/>
<keyword evidence="3 9" id="KW-0963">Cytoplasm</keyword>
<dbReference type="InterPro" id="IPR036388">
    <property type="entry name" value="WH-like_DNA-bd_sf"/>
</dbReference>
<evidence type="ECO:0000256" key="7">
    <source>
        <dbReference type="ARBA" id="ARBA00023204"/>
    </source>
</evidence>
<dbReference type="Pfam" id="PF02870">
    <property type="entry name" value="Methyltransf_1N"/>
    <property type="match status" value="1"/>
</dbReference>
<dbReference type="Pfam" id="PF01035">
    <property type="entry name" value="DNA_binding_1"/>
    <property type="match status" value="1"/>
</dbReference>
<dbReference type="InterPro" id="IPR023546">
    <property type="entry name" value="MGMT"/>
</dbReference>
<dbReference type="EMBL" id="PQSP01000002">
    <property type="protein sequence ID" value="RUS67282.1"/>
    <property type="molecule type" value="Genomic_DNA"/>
</dbReference>
<comment type="miscellaneous">
    <text evidence="9">This enzyme catalyzes only one turnover and therefore is not strictly catalytic. According to one definition, an enzyme is a biocatalyst that acts repeatedly and over many reaction cycles.</text>
</comment>
<dbReference type="PANTHER" id="PTHR10815:SF5">
    <property type="entry name" value="METHYLATED-DNA--PROTEIN-CYSTEINE METHYLTRANSFERASE"/>
    <property type="match status" value="1"/>
</dbReference>
<comment type="similarity">
    <text evidence="2 9">Belongs to the MGMT family.</text>
</comment>
<evidence type="ECO:0000256" key="2">
    <source>
        <dbReference type="ARBA" id="ARBA00008711"/>
    </source>
</evidence>
<evidence type="ECO:0000259" key="11">
    <source>
        <dbReference type="Pfam" id="PF02870"/>
    </source>
</evidence>
<dbReference type="InterPro" id="IPR014048">
    <property type="entry name" value="MethylDNA_cys_MeTrfase_DNA-bd"/>
</dbReference>
<dbReference type="EC" id="2.1.1.63" evidence="9"/>
<dbReference type="InterPro" id="IPR036631">
    <property type="entry name" value="MGMT_N_sf"/>
</dbReference>
<dbReference type="AlphaFoldDB" id="A0A433SEY5"/>
<evidence type="ECO:0000256" key="8">
    <source>
        <dbReference type="ARBA" id="ARBA00049348"/>
    </source>
</evidence>
<dbReference type="OrthoDB" id="9802228at2"/>
<comment type="subcellular location">
    <subcellularLocation>
        <location evidence="9">Cytoplasm</location>
    </subcellularLocation>
</comment>
<evidence type="ECO:0000313" key="12">
    <source>
        <dbReference type="EMBL" id="RUS67282.1"/>
    </source>
</evidence>
<dbReference type="CDD" id="cd06445">
    <property type="entry name" value="ATase"/>
    <property type="match status" value="1"/>
</dbReference>
<dbReference type="PROSITE" id="PS00374">
    <property type="entry name" value="MGMT"/>
    <property type="match status" value="1"/>
</dbReference>
<dbReference type="HAMAP" id="MF_00772">
    <property type="entry name" value="OGT"/>
    <property type="match status" value="1"/>
</dbReference>
<dbReference type="InterPro" id="IPR001497">
    <property type="entry name" value="MethylDNA_cys_MeTrfase_AS"/>
</dbReference>
<dbReference type="GO" id="GO:0003908">
    <property type="term" value="F:methylated-DNA-[protein]-cysteine S-methyltransferase activity"/>
    <property type="evidence" value="ECO:0007669"/>
    <property type="project" value="UniProtKB-UniRule"/>
</dbReference>
<dbReference type="InterPro" id="IPR036217">
    <property type="entry name" value="MethylDNA_cys_MeTrfase_DNAb"/>
</dbReference>
<feature type="domain" description="Methylated-DNA-[protein]-cysteine S-methyltransferase DNA binding" evidence="10">
    <location>
        <begin position="80"/>
        <end position="165"/>
    </location>
</feature>
<dbReference type="SUPFAM" id="SSF46767">
    <property type="entry name" value="Methylated DNA-protein cysteine methyltransferase, C-terminal domain"/>
    <property type="match status" value="1"/>
</dbReference>
<comment type="caution">
    <text evidence="12">The sequence shown here is derived from an EMBL/GenBank/DDBJ whole genome shotgun (WGS) entry which is preliminary data.</text>
</comment>
<comment type="catalytic activity">
    <reaction evidence="1 9">
        <text>a 4-O-methyl-thymidine in DNA + L-cysteinyl-[protein] = a thymidine in DNA + S-methyl-L-cysteinyl-[protein]</text>
        <dbReference type="Rhea" id="RHEA:53428"/>
        <dbReference type="Rhea" id="RHEA-COMP:10131"/>
        <dbReference type="Rhea" id="RHEA-COMP:10132"/>
        <dbReference type="Rhea" id="RHEA-COMP:13555"/>
        <dbReference type="Rhea" id="RHEA-COMP:13556"/>
        <dbReference type="ChEBI" id="CHEBI:29950"/>
        <dbReference type="ChEBI" id="CHEBI:82612"/>
        <dbReference type="ChEBI" id="CHEBI:137386"/>
        <dbReference type="ChEBI" id="CHEBI:137387"/>
        <dbReference type="EC" id="2.1.1.63"/>
    </reaction>
</comment>
<gene>
    <name evidence="12" type="primary">ogt</name>
    <name evidence="12" type="ORF">CUZ56_01225</name>
</gene>
<evidence type="ECO:0000259" key="10">
    <source>
        <dbReference type="Pfam" id="PF01035"/>
    </source>
</evidence>
<evidence type="ECO:0000256" key="1">
    <source>
        <dbReference type="ARBA" id="ARBA00001286"/>
    </source>
</evidence>
<dbReference type="SUPFAM" id="SSF53155">
    <property type="entry name" value="Methylated DNA-protein cysteine methyltransferase domain"/>
    <property type="match status" value="1"/>
</dbReference>
<dbReference type="PANTHER" id="PTHR10815">
    <property type="entry name" value="METHYLATED-DNA--PROTEIN-CYSTEINE METHYLTRANSFERASE"/>
    <property type="match status" value="1"/>
</dbReference>
<evidence type="ECO:0000256" key="3">
    <source>
        <dbReference type="ARBA" id="ARBA00022490"/>
    </source>
</evidence>
<accession>A0A433SEY5</accession>
<keyword evidence="7 9" id="KW-0234">DNA repair</keyword>
<sequence>MFYSTHYVSPIGVIMLASDGERLVGLWMEGQKYFGGTVTEPLTEKTDLAIFTAARNWLDRYFAGKTPAISELPLAPIGGEFRKAVWNILCEIPYGKLTTYGDIAKKVAKRMGKASMSSQAVGGAVGHNPISIIIPCHRVIGTNGSLTGYAGGISKKIKLLELEGADISGLFIPRQSTAL</sequence>
<dbReference type="FunFam" id="1.10.10.10:FF:000214">
    <property type="entry name" value="Methylated-DNA--protein-cysteine methyltransferase"/>
    <property type="match status" value="1"/>
</dbReference>
<evidence type="ECO:0000256" key="5">
    <source>
        <dbReference type="ARBA" id="ARBA00022679"/>
    </source>
</evidence>
<evidence type="ECO:0000313" key="13">
    <source>
        <dbReference type="Proteomes" id="UP000286947"/>
    </source>
</evidence>
<dbReference type="InterPro" id="IPR008332">
    <property type="entry name" value="MethylG_MeTrfase_N"/>
</dbReference>
<feature type="active site" description="Nucleophile; methyl group acceptor" evidence="9">
    <location>
        <position position="136"/>
    </location>
</feature>
<keyword evidence="13" id="KW-1185">Reference proteome</keyword>
<feature type="domain" description="Methylguanine DNA methyltransferase ribonuclease-like" evidence="11">
    <location>
        <begin position="3"/>
        <end position="76"/>
    </location>
</feature>
<comment type="function">
    <text evidence="9">Involved in the cellular defense against the biological effects of O6-methylguanine (O6-MeG) and O4-methylthymine (O4-MeT) in DNA. Repairs the methylated nucleobase in DNA by stoichiometrically transferring the methyl group to a cysteine residue in the enzyme. This is a suicide reaction: the enzyme is irreversibly inactivated.</text>
</comment>
<dbReference type="Gene3D" id="3.30.160.70">
    <property type="entry name" value="Methylated DNA-protein cysteine methyltransferase domain"/>
    <property type="match status" value="1"/>
</dbReference>